<dbReference type="InterPro" id="IPR011050">
    <property type="entry name" value="Pectin_lyase_fold/virulence"/>
</dbReference>
<dbReference type="Pfam" id="PF13946">
    <property type="entry name" value="DUF4214"/>
    <property type="match status" value="1"/>
</dbReference>
<name>A0ABT0FA47_9MICO</name>
<keyword evidence="1" id="KW-0732">Signal</keyword>
<organism evidence="3 4">
    <name type="scientific">Microbacterium croceum</name>
    <dbReference type="NCBI Taxonomy" id="2851645"/>
    <lineage>
        <taxon>Bacteria</taxon>
        <taxon>Bacillati</taxon>
        <taxon>Actinomycetota</taxon>
        <taxon>Actinomycetes</taxon>
        <taxon>Micrococcales</taxon>
        <taxon>Microbacteriaceae</taxon>
        <taxon>Microbacterium</taxon>
    </lineage>
</organism>
<dbReference type="EMBL" id="JAHWXN010000001">
    <property type="protein sequence ID" value="MCK2034933.1"/>
    <property type="molecule type" value="Genomic_DNA"/>
</dbReference>
<feature type="chain" id="PRO_5046427679" evidence="1">
    <location>
        <begin position="31"/>
        <end position="524"/>
    </location>
</feature>
<dbReference type="Gene3D" id="2.160.20.10">
    <property type="entry name" value="Single-stranded right-handed beta-helix, Pectin lyase-like"/>
    <property type="match status" value="1"/>
</dbReference>
<evidence type="ECO:0000259" key="2">
    <source>
        <dbReference type="Pfam" id="PF13946"/>
    </source>
</evidence>
<dbReference type="InterPro" id="IPR012334">
    <property type="entry name" value="Pectin_lyas_fold"/>
</dbReference>
<sequence>MFRRIRQILGAALAVVVIAAVLVPASAAQAATKIPDQFIAKMYTEVLGRAPDPSGWAHHRSSFVGTGCDAASLAGKVREFFSTAEFASRGYDDAERVLVAYRAVLNREADVTGFTDRVTRMGAGASFTTVVDELLGSPEFASLATRICDPAATGYGFDDSGLPLDLPNAGSGFRGTQAQLQAVLDATPAGGTVTIARHAVVRLTTSLFIPAGVKLTTAGSPSAQSYASMARLTREPGWTGPSVQLVGGATLDRVWVSGARGRESGWDRDRASILMLGGTGTSVVSSRLSEPSGASSLRSAGAGDSLPCTGNLIRGNLITSYTAEFTTIRQADGLSVGCEDTLVEGNAVIDATDVAIVLFPVSATVPQASRVTGNTVIHAGIRAQGSIAVDSLFGATGDAAGTSSRSFAGGSIDANTLWMGEGVTAQIAISVGGRPWYGANGLTFTGGSVTGNTSAGLPVRAATAIAISGALGTTVSGNTLTAALIPSASPCPSHAIGASTSAGYASGTLPGATDALYYGCILFP</sequence>
<accession>A0ABT0FA47</accession>
<evidence type="ECO:0000256" key="1">
    <source>
        <dbReference type="SAM" id="SignalP"/>
    </source>
</evidence>
<dbReference type="RefSeq" id="WP_247628385.1">
    <property type="nucleotide sequence ID" value="NZ_JAHWXN010000001.1"/>
</dbReference>
<reference evidence="3 4" key="1">
    <citation type="submission" date="2021-06" db="EMBL/GenBank/DDBJ databases">
        <title>Genome-based taxonomic framework of Microbacterium strains isolated from marine environment, the description of four new species and reclassification of four preexisting species.</title>
        <authorList>
            <person name="Lee S.D."/>
            <person name="Kim S.-M."/>
            <person name="Byeon Y.-S."/>
            <person name="Yang H.L."/>
            <person name="Kim I.S."/>
        </authorList>
    </citation>
    <scope>NUCLEOTIDE SEQUENCE [LARGE SCALE GENOMIC DNA]</scope>
    <source>
        <strain evidence="3 4">SSW1-49</strain>
    </source>
</reference>
<feature type="domain" description="DUF4214" evidence="2">
    <location>
        <begin position="79"/>
        <end position="142"/>
    </location>
</feature>
<comment type="caution">
    <text evidence="3">The sequence shown here is derived from an EMBL/GenBank/DDBJ whole genome shotgun (WGS) entry which is preliminary data.</text>
</comment>
<proteinExistence type="predicted"/>
<dbReference type="Proteomes" id="UP001300096">
    <property type="component" value="Unassembled WGS sequence"/>
</dbReference>
<evidence type="ECO:0000313" key="3">
    <source>
        <dbReference type="EMBL" id="MCK2034933.1"/>
    </source>
</evidence>
<dbReference type="Gene3D" id="1.10.3130.20">
    <property type="entry name" value="Phycobilisome linker domain"/>
    <property type="match status" value="1"/>
</dbReference>
<gene>
    <name evidence="3" type="ORF">KZC51_02180</name>
</gene>
<dbReference type="SUPFAM" id="SSF51126">
    <property type="entry name" value="Pectin lyase-like"/>
    <property type="match status" value="1"/>
</dbReference>
<feature type="signal peptide" evidence="1">
    <location>
        <begin position="1"/>
        <end position="30"/>
    </location>
</feature>
<dbReference type="InterPro" id="IPR025282">
    <property type="entry name" value="DUF4214"/>
</dbReference>
<keyword evidence="4" id="KW-1185">Reference proteome</keyword>
<evidence type="ECO:0000313" key="4">
    <source>
        <dbReference type="Proteomes" id="UP001300096"/>
    </source>
</evidence>
<protein>
    <submittedName>
        <fullName evidence="3">DUF4214 domain-containing protein</fullName>
    </submittedName>
</protein>
<dbReference type="InterPro" id="IPR038255">
    <property type="entry name" value="PBS_linker_sf"/>
</dbReference>